<accession>A0A150GBY3</accession>
<feature type="region of interest" description="Disordered" evidence="1">
    <location>
        <begin position="1"/>
        <end position="35"/>
    </location>
</feature>
<feature type="compositionally biased region" description="Acidic residues" evidence="1">
    <location>
        <begin position="1"/>
        <end position="33"/>
    </location>
</feature>
<organism evidence="2 3">
    <name type="scientific">Gonium pectorale</name>
    <name type="common">Green alga</name>
    <dbReference type="NCBI Taxonomy" id="33097"/>
    <lineage>
        <taxon>Eukaryota</taxon>
        <taxon>Viridiplantae</taxon>
        <taxon>Chlorophyta</taxon>
        <taxon>core chlorophytes</taxon>
        <taxon>Chlorophyceae</taxon>
        <taxon>CS clade</taxon>
        <taxon>Chlamydomonadales</taxon>
        <taxon>Volvocaceae</taxon>
        <taxon>Gonium</taxon>
    </lineage>
</organism>
<evidence type="ECO:0008006" key="4">
    <source>
        <dbReference type="Google" id="ProtNLM"/>
    </source>
</evidence>
<dbReference type="EMBL" id="LSYV01000037">
    <property type="protein sequence ID" value="KXZ47367.1"/>
    <property type="molecule type" value="Genomic_DNA"/>
</dbReference>
<dbReference type="GO" id="GO:0017108">
    <property type="term" value="F:5'-flap endonuclease activity"/>
    <property type="evidence" value="ECO:0007669"/>
    <property type="project" value="InterPro"/>
</dbReference>
<dbReference type="OrthoDB" id="513052at2759"/>
<dbReference type="Gene3D" id="3.40.50.1010">
    <property type="entry name" value="5'-nuclease"/>
    <property type="match status" value="1"/>
</dbReference>
<evidence type="ECO:0000313" key="2">
    <source>
        <dbReference type="EMBL" id="KXZ47367.1"/>
    </source>
</evidence>
<protein>
    <recommendedName>
        <fullName evidence="4">5'-3' exonuclease domain-containing protein</fullName>
    </recommendedName>
</protein>
<dbReference type="GO" id="GO:0033567">
    <property type="term" value="P:DNA replication, Okazaki fragment processing"/>
    <property type="evidence" value="ECO:0007669"/>
    <property type="project" value="InterPro"/>
</dbReference>
<dbReference type="InterPro" id="IPR038969">
    <property type="entry name" value="FEN"/>
</dbReference>
<dbReference type="PANTHER" id="PTHR42646:SF2">
    <property type="entry name" value="5'-3' EXONUCLEASE FAMILY PROTEIN"/>
    <property type="match status" value="1"/>
</dbReference>
<evidence type="ECO:0000313" key="3">
    <source>
        <dbReference type="Proteomes" id="UP000075714"/>
    </source>
</evidence>
<gene>
    <name evidence="2" type="ORF">GPECTOR_36g89</name>
</gene>
<reference evidence="3" key="1">
    <citation type="journal article" date="2016" name="Nat. Commun.">
        <title>The Gonium pectorale genome demonstrates co-option of cell cycle regulation during the evolution of multicellularity.</title>
        <authorList>
            <person name="Hanschen E.R."/>
            <person name="Marriage T.N."/>
            <person name="Ferris P.J."/>
            <person name="Hamaji T."/>
            <person name="Toyoda A."/>
            <person name="Fujiyama A."/>
            <person name="Neme R."/>
            <person name="Noguchi H."/>
            <person name="Minakuchi Y."/>
            <person name="Suzuki M."/>
            <person name="Kawai-Toyooka H."/>
            <person name="Smith D.R."/>
            <person name="Sparks H."/>
            <person name="Anderson J."/>
            <person name="Bakaric R."/>
            <person name="Luria V."/>
            <person name="Karger A."/>
            <person name="Kirschner M.W."/>
            <person name="Durand P.M."/>
            <person name="Michod R.E."/>
            <person name="Nozaki H."/>
            <person name="Olson B.J."/>
        </authorList>
    </citation>
    <scope>NUCLEOTIDE SEQUENCE [LARGE SCALE GENOMIC DNA]</scope>
    <source>
        <strain evidence="3">NIES-2863</strain>
    </source>
</reference>
<dbReference type="Proteomes" id="UP000075714">
    <property type="component" value="Unassembled WGS sequence"/>
</dbReference>
<sequence length="372" mass="37276">MGDPADEQTDEDEQSGAEHEDEEVGEDEGEDEAERALMALRCAQAEALLDRPPPRLAPFVEVVRQHGGLTLYGLPGLEADDLIASLVLGLLVCVVGGWAGGSSAAADGTHTSPAGPGAAPPNPATAAAVAAVGAITIASGDSDMLQLLSRHPGVAWLEIRPIGRASSAQERAPLALRSESLPGCPPALMQLHRAAAAANTQLPDGSVAASASSSIHTCSCSVSCSAGGAKATTTAAVAAGAAASPPPLLPAAAYADYLALVGKPEAGVPGLGLSGRSARRLLARYGSVEELVAAFHVGDAAVRAALGEAPGQPGRGRDSAGAGAAAGGDLLRPTCAWRLGRMQRSLADVAVVPFYDLMLPPVPPQPQPPQPA</sequence>
<keyword evidence="3" id="KW-1185">Reference proteome</keyword>
<proteinExistence type="predicted"/>
<evidence type="ECO:0000256" key="1">
    <source>
        <dbReference type="SAM" id="MobiDB-lite"/>
    </source>
</evidence>
<feature type="region of interest" description="Disordered" evidence="1">
    <location>
        <begin position="103"/>
        <end position="122"/>
    </location>
</feature>
<dbReference type="AlphaFoldDB" id="A0A150GBY3"/>
<dbReference type="PANTHER" id="PTHR42646">
    <property type="entry name" value="FLAP ENDONUCLEASE XNI"/>
    <property type="match status" value="1"/>
</dbReference>
<comment type="caution">
    <text evidence="2">The sequence shown here is derived from an EMBL/GenBank/DDBJ whole genome shotgun (WGS) entry which is preliminary data.</text>
</comment>
<name>A0A150GBY3_GONPE</name>